<keyword evidence="2" id="KW-1185">Reference proteome</keyword>
<dbReference type="AlphaFoldDB" id="A0AAN8IXB9"/>
<evidence type="ECO:0000313" key="1">
    <source>
        <dbReference type="EMBL" id="KAK5984887.1"/>
    </source>
</evidence>
<dbReference type="Proteomes" id="UP001331761">
    <property type="component" value="Unassembled WGS sequence"/>
</dbReference>
<dbReference type="EMBL" id="WIXE01002356">
    <property type="protein sequence ID" value="KAK5984887.1"/>
    <property type="molecule type" value="Genomic_DNA"/>
</dbReference>
<comment type="caution">
    <text evidence="1">The sequence shown here is derived from an EMBL/GenBank/DDBJ whole genome shotgun (WGS) entry which is preliminary data.</text>
</comment>
<sequence>MLRYHQGEPGHVVKRKTKEAADHLQGPFLVRFCWWLARISRLDIATKKKRQRTRYLSFAITATAMSNIHQFRANSLKTTEIVFASLPTNFA</sequence>
<proteinExistence type="predicted"/>
<reference evidence="1 2" key="1">
    <citation type="submission" date="2019-10" db="EMBL/GenBank/DDBJ databases">
        <title>Assembly and Annotation for the nematode Trichostrongylus colubriformis.</title>
        <authorList>
            <person name="Martin J."/>
        </authorList>
    </citation>
    <scope>NUCLEOTIDE SEQUENCE [LARGE SCALE GENOMIC DNA]</scope>
    <source>
        <strain evidence="1">G859</strain>
        <tissue evidence="1">Whole worm</tissue>
    </source>
</reference>
<evidence type="ECO:0000313" key="2">
    <source>
        <dbReference type="Proteomes" id="UP001331761"/>
    </source>
</evidence>
<accession>A0AAN8IXB9</accession>
<organism evidence="1 2">
    <name type="scientific">Trichostrongylus colubriformis</name>
    <name type="common">Black scour worm</name>
    <dbReference type="NCBI Taxonomy" id="6319"/>
    <lineage>
        <taxon>Eukaryota</taxon>
        <taxon>Metazoa</taxon>
        <taxon>Ecdysozoa</taxon>
        <taxon>Nematoda</taxon>
        <taxon>Chromadorea</taxon>
        <taxon>Rhabditida</taxon>
        <taxon>Rhabditina</taxon>
        <taxon>Rhabditomorpha</taxon>
        <taxon>Strongyloidea</taxon>
        <taxon>Trichostrongylidae</taxon>
        <taxon>Trichostrongylus</taxon>
    </lineage>
</organism>
<protein>
    <submittedName>
        <fullName evidence="1">Uncharacterized protein</fullName>
    </submittedName>
</protein>
<name>A0AAN8IXB9_TRICO</name>
<gene>
    <name evidence="1" type="ORF">GCK32_014546</name>
</gene>